<sequence length="85" mass="9542">MFSKESIDVFLKNQLQLLDERVAATPQEAEEFLEDNFAAEVNSLKEVRAYFEESGMDTSGMSDDELGQASEVFPLSNGRYLIVEA</sequence>
<gene>
    <name evidence="1" type="ORF">IAB44_13560</name>
</gene>
<comment type="caution">
    <text evidence="1">The sequence shown here is derived from an EMBL/GenBank/DDBJ whole genome shotgun (WGS) entry which is preliminary data.</text>
</comment>
<protein>
    <submittedName>
        <fullName evidence="1">Glyoxalase</fullName>
    </submittedName>
</protein>
<evidence type="ECO:0000313" key="2">
    <source>
        <dbReference type="Proteomes" id="UP000823935"/>
    </source>
</evidence>
<name>A0A9D1JKT1_9FIRM</name>
<evidence type="ECO:0000313" key="1">
    <source>
        <dbReference type="EMBL" id="HIS32551.1"/>
    </source>
</evidence>
<dbReference type="EMBL" id="DVIQ01000087">
    <property type="protein sequence ID" value="HIS32551.1"/>
    <property type="molecule type" value="Genomic_DNA"/>
</dbReference>
<reference evidence="1" key="2">
    <citation type="journal article" date="2021" name="PeerJ">
        <title>Extensive microbial diversity within the chicken gut microbiome revealed by metagenomics and culture.</title>
        <authorList>
            <person name="Gilroy R."/>
            <person name="Ravi A."/>
            <person name="Getino M."/>
            <person name="Pursley I."/>
            <person name="Horton D.L."/>
            <person name="Alikhan N.F."/>
            <person name="Baker D."/>
            <person name="Gharbi K."/>
            <person name="Hall N."/>
            <person name="Watson M."/>
            <person name="Adriaenssens E.M."/>
            <person name="Foster-Nyarko E."/>
            <person name="Jarju S."/>
            <person name="Secka A."/>
            <person name="Antonio M."/>
            <person name="Oren A."/>
            <person name="Chaudhuri R.R."/>
            <person name="La Ragione R."/>
            <person name="Hildebrand F."/>
            <person name="Pallen M.J."/>
        </authorList>
    </citation>
    <scope>NUCLEOTIDE SEQUENCE</scope>
    <source>
        <strain evidence="1">CHK190-19873</strain>
    </source>
</reference>
<dbReference type="Proteomes" id="UP000823935">
    <property type="component" value="Unassembled WGS sequence"/>
</dbReference>
<accession>A0A9D1JKT1</accession>
<reference evidence="1" key="1">
    <citation type="submission" date="2020-10" db="EMBL/GenBank/DDBJ databases">
        <authorList>
            <person name="Gilroy R."/>
        </authorList>
    </citation>
    <scope>NUCLEOTIDE SEQUENCE</scope>
    <source>
        <strain evidence="1">CHK190-19873</strain>
    </source>
</reference>
<proteinExistence type="predicted"/>
<organism evidence="1 2">
    <name type="scientific">Candidatus Limivivens intestinipullorum</name>
    <dbReference type="NCBI Taxonomy" id="2840858"/>
    <lineage>
        <taxon>Bacteria</taxon>
        <taxon>Bacillati</taxon>
        <taxon>Bacillota</taxon>
        <taxon>Clostridia</taxon>
        <taxon>Lachnospirales</taxon>
        <taxon>Lachnospiraceae</taxon>
        <taxon>Lachnospiraceae incertae sedis</taxon>
        <taxon>Candidatus Limivivens</taxon>
    </lineage>
</organism>
<dbReference type="AlphaFoldDB" id="A0A9D1JKT1"/>